<dbReference type="Gene3D" id="3.30.70.920">
    <property type="match status" value="1"/>
</dbReference>
<evidence type="ECO:0000313" key="8">
    <source>
        <dbReference type="Proteomes" id="UP001597380"/>
    </source>
</evidence>
<keyword evidence="3" id="KW-0010">Activator</keyword>
<dbReference type="PANTHER" id="PTHR30154:SF0">
    <property type="entry name" value="LEUCINE-RESPONSIVE REGULATORY PROTEIN"/>
    <property type="match status" value="1"/>
</dbReference>
<dbReference type="Gene3D" id="1.10.10.10">
    <property type="entry name" value="Winged helix-like DNA-binding domain superfamily/Winged helix DNA-binding domain"/>
    <property type="match status" value="1"/>
</dbReference>
<dbReference type="Pfam" id="PF13412">
    <property type="entry name" value="HTH_24"/>
    <property type="match status" value="1"/>
</dbReference>
<dbReference type="Pfam" id="PF01037">
    <property type="entry name" value="AsnC_trans_reg"/>
    <property type="match status" value="1"/>
</dbReference>
<dbReference type="SMART" id="SM00344">
    <property type="entry name" value="HTH_ASNC"/>
    <property type="match status" value="1"/>
</dbReference>
<evidence type="ECO:0000256" key="4">
    <source>
        <dbReference type="ARBA" id="ARBA00023163"/>
    </source>
</evidence>
<protein>
    <recommendedName>
        <fullName evidence="5">Leucine-responsive regulatory protein</fullName>
    </recommendedName>
</protein>
<evidence type="ECO:0000256" key="3">
    <source>
        <dbReference type="ARBA" id="ARBA00023159"/>
    </source>
</evidence>
<dbReference type="InterPro" id="IPR019885">
    <property type="entry name" value="Tscrpt_reg_HTH_AsnC-type_CS"/>
</dbReference>
<keyword evidence="8" id="KW-1185">Reference proteome</keyword>
<dbReference type="Proteomes" id="UP001597380">
    <property type="component" value="Unassembled WGS sequence"/>
</dbReference>
<accession>A0ABW4XRP1</accession>
<reference evidence="8" key="1">
    <citation type="journal article" date="2019" name="Int. J. Syst. Evol. Microbiol.">
        <title>The Global Catalogue of Microorganisms (GCM) 10K type strain sequencing project: providing services to taxonomists for standard genome sequencing and annotation.</title>
        <authorList>
            <consortium name="The Broad Institute Genomics Platform"/>
            <consortium name="The Broad Institute Genome Sequencing Center for Infectious Disease"/>
            <person name="Wu L."/>
            <person name="Ma J."/>
        </authorList>
    </citation>
    <scope>NUCLEOTIDE SEQUENCE [LARGE SCALE GENOMIC DNA]</scope>
    <source>
        <strain evidence="8">CGMCC 1.10992</strain>
    </source>
</reference>
<dbReference type="SUPFAM" id="SSF54909">
    <property type="entry name" value="Dimeric alpha+beta barrel"/>
    <property type="match status" value="1"/>
</dbReference>
<dbReference type="PROSITE" id="PS50956">
    <property type="entry name" value="HTH_ASNC_2"/>
    <property type="match status" value="1"/>
</dbReference>
<evidence type="ECO:0000256" key="1">
    <source>
        <dbReference type="ARBA" id="ARBA00023015"/>
    </source>
</evidence>
<sequence>MKKDRYNDRILHELTRDARITNAELAERIGLSASACLRRVQELEREGVIKGYRAKLNSLKLGKGFAAYVAVGLSEHTKEAQLTFEQAIIQSPDVLECHNVTGPYEYLLRVETNDLTAYKSFHTDVLGMIPGVATISTHVVMGSPKDLRE</sequence>
<keyword evidence="4" id="KW-0804">Transcription</keyword>
<dbReference type="SUPFAM" id="SSF46785">
    <property type="entry name" value="Winged helix' DNA-binding domain"/>
    <property type="match status" value="1"/>
</dbReference>
<gene>
    <name evidence="7" type="ORF">ACFSJ3_16800</name>
</gene>
<dbReference type="InterPro" id="IPR036390">
    <property type="entry name" value="WH_DNA-bd_sf"/>
</dbReference>
<keyword evidence="2" id="KW-0238">DNA-binding</keyword>
<dbReference type="PRINTS" id="PR00033">
    <property type="entry name" value="HTHASNC"/>
</dbReference>
<dbReference type="RefSeq" id="WP_345341794.1">
    <property type="nucleotide sequence ID" value="NZ_BAABLI010000031.1"/>
</dbReference>
<feature type="domain" description="HTH asnC-type" evidence="6">
    <location>
        <begin position="9"/>
        <end position="64"/>
    </location>
</feature>
<dbReference type="InterPro" id="IPR019887">
    <property type="entry name" value="Tscrpt_reg_AsnC/Lrp_C"/>
</dbReference>
<name>A0ABW4XRP1_9GAMM</name>
<dbReference type="InterPro" id="IPR011008">
    <property type="entry name" value="Dimeric_a/b-barrel"/>
</dbReference>
<comment type="caution">
    <text evidence="7">The sequence shown here is derived from an EMBL/GenBank/DDBJ whole genome shotgun (WGS) entry which is preliminary data.</text>
</comment>
<dbReference type="PANTHER" id="PTHR30154">
    <property type="entry name" value="LEUCINE-RESPONSIVE REGULATORY PROTEIN"/>
    <property type="match status" value="1"/>
</dbReference>
<dbReference type="InterPro" id="IPR011991">
    <property type="entry name" value="ArsR-like_HTH"/>
</dbReference>
<evidence type="ECO:0000256" key="5">
    <source>
        <dbReference type="ARBA" id="ARBA00039227"/>
    </source>
</evidence>
<keyword evidence="1" id="KW-0805">Transcription regulation</keyword>
<evidence type="ECO:0000256" key="2">
    <source>
        <dbReference type="ARBA" id="ARBA00023125"/>
    </source>
</evidence>
<dbReference type="InterPro" id="IPR000485">
    <property type="entry name" value="AsnC-type_HTH_dom"/>
</dbReference>
<dbReference type="InterPro" id="IPR036388">
    <property type="entry name" value="WH-like_DNA-bd_sf"/>
</dbReference>
<proteinExistence type="predicted"/>
<dbReference type="CDD" id="cd00090">
    <property type="entry name" value="HTH_ARSR"/>
    <property type="match status" value="1"/>
</dbReference>
<evidence type="ECO:0000259" key="6">
    <source>
        <dbReference type="PROSITE" id="PS50956"/>
    </source>
</evidence>
<dbReference type="InterPro" id="IPR019888">
    <property type="entry name" value="Tscrpt_reg_AsnC-like"/>
</dbReference>
<dbReference type="EMBL" id="JBHUHT010000027">
    <property type="protein sequence ID" value="MFD2097652.1"/>
    <property type="molecule type" value="Genomic_DNA"/>
</dbReference>
<dbReference type="PROSITE" id="PS00519">
    <property type="entry name" value="HTH_ASNC_1"/>
    <property type="match status" value="1"/>
</dbReference>
<organism evidence="7 8">
    <name type="scientific">Corallincola platygyrae</name>
    <dbReference type="NCBI Taxonomy" id="1193278"/>
    <lineage>
        <taxon>Bacteria</taxon>
        <taxon>Pseudomonadati</taxon>
        <taxon>Pseudomonadota</taxon>
        <taxon>Gammaproteobacteria</taxon>
        <taxon>Alteromonadales</taxon>
        <taxon>Psychromonadaceae</taxon>
        <taxon>Corallincola</taxon>
    </lineage>
</organism>
<evidence type="ECO:0000313" key="7">
    <source>
        <dbReference type="EMBL" id="MFD2097652.1"/>
    </source>
</evidence>